<feature type="transmembrane region" description="Helical" evidence="2">
    <location>
        <begin position="144"/>
        <end position="167"/>
    </location>
</feature>
<dbReference type="EMBL" id="CAJFCV020000006">
    <property type="protein sequence ID" value="CAG9130471.1"/>
    <property type="molecule type" value="Genomic_DNA"/>
</dbReference>
<dbReference type="Proteomes" id="UP000095284">
    <property type="component" value="Unplaced"/>
</dbReference>
<organism evidence="4 6">
    <name type="scientific">Bursaphelenchus xylophilus</name>
    <name type="common">Pinewood nematode worm</name>
    <name type="synonym">Aphelenchoides xylophilus</name>
    <dbReference type="NCBI Taxonomy" id="6326"/>
    <lineage>
        <taxon>Eukaryota</taxon>
        <taxon>Metazoa</taxon>
        <taxon>Ecdysozoa</taxon>
        <taxon>Nematoda</taxon>
        <taxon>Chromadorea</taxon>
        <taxon>Rhabditida</taxon>
        <taxon>Tylenchina</taxon>
        <taxon>Tylenchomorpha</taxon>
        <taxon>Aphelenchoidea</taxon>
        <taxon>Aphelenchoididae</taxon>
        <taxon>Bursaphelenchus</taxon>
    </lineage>
</organism>
<dbReference type="WBParaSite" id="BXY_1169800.1">
    <property type="protein sequence ID" value="BXY_1169800.1"/>
    <property type="gene ID" value="BXY_1169800"/>
</dbReference>
<keyword evidence="2" id="KW-0812">Transmembrane</keyword>
<keyword evidence="2" id="KW-0472">Membrane</keyword>
<feature type="transmembrane region" description="Helical" evidence="2">
    <location>
        <begin position="57"/>
        <end position="79"/>
    </location>
</feature>
<keyword evidence="5" id="KW-1185">Reference proteome</keyword>
<evidence type="ECO:0000313" key="3">
    <source>
        <dbReference type="EMBL" id="CAD5234591.1"/>
    </source>
</evidence>
<dbReference type="EMBL" id="CAJFDI010000006">
    <property type="protein sequence ID" value="CAD5234591.1"/>
    <property type="molecule type" value="Genomic_DNA"/>
</dbReference>
<accession>A0A1I7SF86</accession>
<reference evidence="6" key="1">
    <citation type="submission" date="2016-11" db="UniProtKB">
        <authorList>
            <consortium name="WormBaseParasite"/>
        </authorList>
    </citation>
    <scope>IDENTIFICATION</scope>
</reference>
<name>A0A1I7SF86_BURXY</name>
<feature type="transmembrane region" description="Helical" evidence="2">
    <location>
        <begin position="285"/>
        <end position="307"/>
    </location>
</feature>
<evidence type="ECO:0000313" key="5">
    <source>
        <dbReference type="Proteomes" id="UP000659654"/>
    </source>
</evidence>
<evidence type="ECO:0000256" key="2">
    <source>
        <dbReference type="SAM" id="Phobius"/>
    </source>
</evidence>
<sequence length="406" mass="46704">MYPQELCGLIAHVYEHNWPLKFLFLVQFFFASFSLICLIILGLLINIWRCFSVHIRLLILSFLVALVFADIGVLLSSVYQLQVILFRANDTRCYWFSYTYNDCHVIRLLFNISVVGIYTSSTIFAVESLISWSFKLKNSTSKYLSLFLISVQWLCSTIIGFDVNLFFDKTAQSKLHQPHCSTLIPTPTQFNGIFFILLSLHIFALIIYTVSYIYFSKKKVMKRLETVNKKLYEQFIFNDVTFPLICMIVSLYVANVVLDGHFLSIIISMVKSDTHENEFNYSTKALWYECQTAIVPLTSILIFGFLIKRIWPENPIQHQQETLGRTIDGGFDEKSDALSFHSLEGTLKCNKAMQERCQEICSKLPQTSSPSISTFLPSNSSSSPKLYDMEEGRITRSKNQSNSSKD</sequence>
<evidence type="ECO:0000256" key="1">
    <source>
        <dbReference type="SAM" id="MobiDB-lite"/>
    </source>
</evidence>
<feature type="transmembrane region" description="Helical" evidence="2">
    <location>
        <begin position="108"/>
        <end position="132"/>
    </location>
</feature>
<feature type="transmembrane region" description="Helical" evidence="2">
    <location>
        <begin position="22"/>
        <end position="45"/>
    </location>
</feature>
<dbReference type="AlphaFoldDB" id="A0A1I7SF86"/>
<feature type="compositionally biased region" description="Low complexity" evidence="1">
    <location>
        <begin position="368"/>
        <end position="384"/>
    </location>
</feature>
<keyword evidence="2" id="KW-1133">Transmembrane helix</keyword>
<protein>
    <submittedName>
        <fullName evidence="3">(pine wood nematode) hypothetical protein</fullName>
    </submittedName>
</protein>
<feature type="transmembrane region" description="Helical" evidence="2">
    <location>
        <begin position="235"/>
        <end position="254"/>
    </location>
</feature>
<feature type="region of interest" description="Disordered" evidence="1">
    <location>
        <begin position="365"/>
        <end position="406"/>
    </location>
</feature>
<gene>
    <name evidence="3" type="ORF">BXYJ_LOCUS14682</name>
</gene>
<dbReference type="Proteomes" id="UP000582659">
    <property type="component" value="Unassembled WGS sequence"/>
</dbReference>
<dbReference type="OrthoDB" id="5863306at2759"/>
<feature type="compositionally biased region" description="Polar residues" evidence="1">
    <location>
        <begin position="397"/>
        <end position="406"/>
    </location>
</feature>
<evidence type="ECO:0000313" key="4">
    <source>
        <dbReference type="Proteomes" id="UP000095284"/>
    </source>
</evidence>
<evidence type="ECO:0000313" key="6">
    <source>
        <dbReference type="WBParaSite" id="BXY_1169800.1"/>
    </source>
</evidence>
<proteinExistence type="predicted"/>
<dbReference type="Proteomes" id="UP000659654">
    <property type="component" value="Unassembled WGS sequence"/>
</dbReference>
<reference evidence="3" key="2">
    <citation type="submission" date="2020-09" db="EMBL/GenBank/DDBJ databases">
        <authorList>
            <person name="Kikuchi T."/>
        </authorList>
    </citation>
    <scope>NUCLEOTIDE SEQUENCE</scope>
    <source>
        <strain evidence="3">Ka4C1</strain>
    </source>
</reference>
<feature type="transmembrane region" description="Helical" evidence="2">
    <location>
        <begin position="193"/>
        <end position="215"/>
    </location>
</feature>